<dbReference type="AlphaFoldDB" id="A0AA88KHG6"/>
<gene>
    <name evidence="1" type="ORF">C9374_013112</name>
</gene>
<name>A0AA88KHG6_NAELO</name>
<organism evidence="1 2">
    <name type="scientific">Naegleria lovaniensis</name>
    <name type="common">Amoeba</name>
    <dbReference type="NCBI Taxonomy" id="51637"/>
    <lineage>
        <taxon>Eukaryota</taxon>
        <taxon>Discoba</taxon>
        <taxon>Heterolobosea</taxon>
        <taxon>Tetramitia</taxon>
        <taxon>Eutetramitia</taxon>
        <taxon>Vahlkampfiidae</taxon>
        <taxon>Naegleria</taxon>
    </lineage>
</organism>
<dbReference type="RefSeq" id="XP_044542007.1">
    <property type="nucleotide sequence ID" value="XM_044688953.1"/>
</dbReference>
<proteinExistence type="predicted"/>
<protein>
    <submittedName>
        <fullName evidence="1">Uncharacterized protein</fullName>
    </submittedName>
</protein>
<comment type="caution">
    <text evidence="1">The sequence shown here is derived from an EMBL/GenBank/DDBJ whole genome shotgun (WGS) entry which is preliminary data.</text>
</comment>
<dbReference type="EMBL" id="PYSW02000066">
    <property type="protein sequence ID" value="KAG2372832.1"/>
    <property type="molecule type" value="Genomic_DNA"/>
</dbReference>
<reference evidence="1 2" key="1">
    <citation type="journal article" date="2018" name="BMC Genomics">
        <title>The genome of Naegleria lovaniensis, the basis for a comparative approach to unravel pathogenicity factors of the human pathogenic amoeba N. fowleri.</title>
        <authorList>
            <person name="Liechti N."/>
            <person name="Schurch N."/>
            <person name="Bruggmann R."/>
            <person name="Wittwer M."/>
        </authorList>
    </citation>
    <scope>NUCLEOTIDE SEQUENCE [LARGE SCALE GENOMIC DNA]</scope>
    <source>
        <strain evidence="1 2">ATCC 30569</strain>
    </source>
</reference>
<evidence type="ECO:0000313" key="2">
    <source>
        <dbReference type="Proteomes" id="UP000816034"/>
    </source>
</evidence>
<dbReference type="GeneID" id="68105565"/>
<dbReference type="Proteomes" id="UP000816034">
    <property type="component" value="Unassembled WGS sequence"/>
</dbReference>
<sequence length="866" mass="98495">MISFGTPSFLSSSSGSYHNGQILSSSTSSLQGSLSPKCTELLLRIANNDLEGIIQILSHEKSTNNTIIGNSTTPSNGNIYDQQHQSNIFNDLFKTALFISRENLTVSEKDELIQHFTSILRCLLLFDKTRKKSLNFVYDLLTSSNIEQNYAESFVDSSASCTIELSGRLIMSVISEVHSSLYHFRHTTSVLTLEQGSHRKRKTYSNGNDEDEESLLVYDEEDMMEANIAQNNKMEKQKIGNILQHNPGSELLGVMLLGANTEISSSALNSSILYILKDLKEFTNEKIELMLSSNNRRHTANVNGNIAFLELIPVMITTCKTLADQLSISQNFQEKTDTEIISFILEKQWKPEYFISLLNIFLDVKIDESSNFHVCIIKKIQTAPRNLEISGIVQVLLKLAEQYNSQGFSNLEYIQVIKTVFSKTSTNIDSRLNLYYIIQSALQYSLPLLNIVLKAMDQFYEVKPVDVNKCSFSEHFVDFMILLLAYKNELVKDKVFTHINKFIHSIYKHVTPQNQNMSDAEPFFSPGSKKSFGSSSTSILDHDVIEMTDTYYVETIIKSACNVNIVSEEMLSILGEWCRMNNRMLNTIGKSGIVFLFSACEGSRSTILQKIIGSIAEENQVVYLRETPIAILEALLAEERAFAFCSIIERLYDYLSTFDQYSYAVSSRILLAILPISEVSDYIRGELLAKLEKICVDDKREKIGDKRKLAIFGLSMLLSMPSYQQDQVTILTALQNAFRFNDMDMKMHLYKSLSNSLMKVQSSINGQISQEACEILFHMLKSKLLNYFTMNKDRGIYNLEIEKCFELVSEDGKYRQQEPLEELFKCFALLDKVLKKQNSDLCGSLYSKLFESLWRISETSNGYAKF</sequence>
<keyword evidence="2" id="KW-1185">Reference proteome</keyword>
<evidence type="ECO:0000313" key="1">
    <source>
        <dbReference type="EMBL" id="KAG2372832.1"/>
    </source>
</evidence>
<accession>A0AA88KHG6</accession>